<evidence type="ECO:0000313" key="1">
    <source>
        <dbReference type="EMBL" id="KAK5643746.1"/>
    </source>
</evidence>
<dbReference type="EMBL" id="JAVRBK010000005">
    <property type="protein sequence ID" value="KAK5643746.1"/>
    <property type="molecule type" value="Genomic_DNA"/>
</dbReference>
<comment type="caution">
    <text evidence="1">The sequence shown here is derived from an EMBL/GenBank/DDBJ whole genome shotgun (WGS) entry which is preliminary data.</text>
</comment>
<dbReference type="Proteomes" id="UP001329430">
    <property type="component" value="Chromosome 5"/>
</dbReference>
<dbReference type="AlphaFoldDB" id="A0AAN7ZMU8"/>
<feature type="non-terminal residue" evidence="1">
    <location>
        <position position="1"/>
    </location>
</feature>
<proteinExistence type="predicted"/>
<evidence type="ECO:0000313" key="2">
    <source>
        <dbReference type="Proteomes" id="UP001329430"/>
    </source>
</evidence>
<protein>
    <submittedName>
        <fullName evidence="1">Uncharacterized protein</fullName>
    </submittedName>
</protein>
<gene>
    <name evidence="1" type="ORF">RI129_007591</name>
</gene>
<reference evidence="1 2" key="1">
    <citation type="journal article" date="2024" name="Insects">
        <title>An Improved Chromosome-Level Genome Assembly of the Firefly Pyrocoelia pectoralis.</title>
        <authorList>
            <person name="Fu X."/>
            <person name="Meyer-Rochow V.B."/>
            <person name="Ballantyne L."/>
            <person name="Zhu X."/>
        </authorList>
    </citation>
    <scope>NUCLEOTIDE SEQUENCE [LARGE SCALE GENOMIC DNA]</scope>
    <source>
        <strain evidence="1">XCY_ONT2</strain>
    </source>
</reference>
<keyword evidence="2" id="KW-1185">Reference proteome</keyword>
<name>A0AAN7ZMU8_9COLE</name>
<sequence length="103" mass="12495">TYFRVLKRKSMLVFRRCVLRDFKVCMFLQSPWCRYFCGRRIVEIFTIGSRVMMVSAGAYFHLDDYVDNHNFRRIFNKFNRKLCTYFSSCFFRNCICACNPQCS</sequence>
<organism evidence="1 2">
    <name type="scientific">Pyrocoelia pectoralis</name>
    <dbReference type="NCBI Taxonomy" id="417401"/>
    <lineage>
        <taxon>Eukaryota</taxon>
        <taxon>Metazoa</taxon>
        <taxon>Ecdysozoa</taxon>
        <taxon>Arthropoda</taxon>
        <taxon>Hexapoda</taxon>
        <taxon>Insecta</taxon>
        <taxon>Pterygota</taxon>
        <taxon>Neoptera</taxon>
        <taxon>Endopterygota</taxon>
        <taxon>Coleoptera</taxon>
        <taxon>Polyphaga</taxon>
        <taxon>Elateriformia</taxon>
        <taxon>Elateroidea</taxon>
        <taxon>Lampyridae</taxon>
        <taxon>Lampyrinae</taxon>
        <taxon>Pyrocoelia</taxon>
    </lineage>
</organism>
<accession>A0AAN7ZMU8</accession>